<dbReference type="SUPFAM" id="SSF52540">
    <property type="entry name" value="P-loop containing nucleoside triphosphate hydrolases"/>
    <property type="match status" value="1"/>
</dbReference>
<comment type="caution">
    <text evidence="2">The sequence shown here is derived from an EMBL/GenBank/DDBJ whole genome shotgun (WGS) entry which is preliminary data.</text>
</comment>
<reference evidence="2" key="1">
    <citation type="submission" date="2021-06" db="EMBL/GenBank/DDBJ databases">
        <authorList>
            <person name="Kallberg Y."/>
            <person name="Tangrot J."/>
            <person name="Rosling A."/>
        </authorList>
    </citation>
    <scope>NUCLEOTIDE SEQUENCE</scope>
    <source>
        <strain evidence="2">UK204</strain>
    </source>
</reference>
<dbReference type="InterPro" id="IPR018631">
    <property type="entry name" value="AAA-ATPase-like_dom"/>
</dbReference>
<dbReference type="InterPro" id="IPR012547">
    <property type="entry name" value="PDDEXK_9"/>
</dbReference>
<evidence type="ECO:0000313" key="3">
    <source>
        <dbReference type="Proteomes" id="UP000789570"/>
    </source>
</evidence>
<dbReference type="InterPro" id="IPR027417">
    <property type="entry name" value="P-loop_NTPase"/>
</dbReference>
<gene>
    <name evidence="2" type="ORF">FCALED_LOCUS618</name>
</gene>
<dbReference type="PANTHER" id="PTHR34825:SF1">
    <property type="entry name" value="AAA-ATPASE-LIKE DOMAIN-CONTAINING PROTEIN"/>
    <property type="match status" value="1"/>
</dbReference>
<accession>A0A9N8YRR6</accession>
<dbReference type="PANTHER" id="PTHR34825">
    <property type="entry name" value="CONSERVED PROTEIN, WITH A WEAK D-GALACTARATE DEHYDRATASE/ALTRONATE HYDROLASE DOMAIN"/>
    <property type="match status" value="1"/>
</dbReference>
<name>A0A9N8YRR6_9GLOM</name>
<dbReference type="OrthoDB" id="2371274at2759"/>
<sequence length="580" mass="66880">MTWNEQSDGESEFKKFVTSGTFVDKSLFIMEFMIYGQRANLITRPRRFGKSTNLSMLHTFLSVDYPPLNYKPDIKKSLFSELKVARFAKLFYQQWPVIHISFKSFPGSVVTNKTYFTRILTVNPGNKCEIKKRISDLYKEHRYLISILPEDDKKDFVKILNGTTEEYLSNAISSLARYLNEFFGKNSIILIDEYDWPMENTRGFYDSANDFFRVMYSSVAKENSYVHKILFVGTLSLEQSSFLSGLNNVVTYPMHERPSRSGRAIFSDTFGFTEEEIKSLLERKHQNEKLNELCLYYNGALNGSATTLVEYLKKCGSGVKDRLHNIIHSHSFCQGQDVVESVGQDESVVGLDVELMPYLRYNDLDTKPEINALCTLLYYSGYLTMAPGEVACQWILWIFEIMGMNYAKTNEIYESLFKKDIATFCNKFPPLYMELISCFDIGDLKRCRLYETWYHIFVLGALAMYHGVEYRVEVGVGRPDVRIIPIVQNKTVSITYVFKRAENDDSDIMKGATTDALDQIFVKGYRMSLPDHVKEIVEVGIAFCDKIAFVSGSCPKRTKEGLTTYEDWEVVSEWETGKME</sequence>
<evidence type="ECO:0000313" key="2">
    <source>
        <dbReference type="EMBL" id="CAG8442075.1"/>
    </source>
</evidence>
<organism evidence="2 3">
    <name type="scientific">Funneliformis caledonium</name>
    <dbReference type="NCBI Taxonomy" id="1117310"/>
    <lineage>
        <taxon>Eukaryota</taxon>
        <taxon>Fungi</taxon>
        <taxon>Fungi incertae sedis</taxon>
        <taxon>Mucoromycota</taxon>
        <taxon>Glomeromycotina</taxon>
        <taxon>Glomeromycetes</taxon>
        <taxon>Glomerales</taxon>
        <taxon>Glomeraceae</taxon>
        <taxon>Funneliformis</taxon>
    </lineage>
</organism>
<dbReference type="EMBL" id="CAJVPQ010000064">
    <property type="protein sequence ID" value="CAG8442075.1"/>
    <property type="molecule type" value="Genomic_DNA"/>
</dbReference>
<dbReference type="Pfam" id="PF08011">
    <property type="entry name" value="PDDEXK_9"/>
    <property type="match status" value="1"/>
</dbReference>
<feature type="domain" description="AAA-ATPase-like" evidence="1">
    <location>
        <begin position="11"/>
        <end position="240"/>
    </location>
</feature>
<proteinExistence type="predicted"/>
<dbReference type="Pfam" id="PF09820">
    <property type="entry name" value="AAA-ATPase_like"/>
    <property type="match status" value="1"/>
</dbReference>
<evidence type="ECO:0000259" key="1">
    <source>
        <dbReference type="Pfam" id="PF09820"/>
    </source>
</evidence>
<dbReference type="Proteomes" id="UP000789570">
    <property type="component" value="Unassembled WGS sequence"/>
</dbReference>
<dbReference type="AlphaFoldDB" id="A0A9N8YRR6"/>
<keyword evidence="3" id="KW-1185">Reference proteome</keyword>
<protein>
    <submittedName>
        <fullName evidence="2">10198_t:CDS:1</fullName>
    </submittedName>
</protein>